<dbReference type="RefSeq" id="XP_062769977.1">
    <property type="nucleotide sequence ID" value="XM_062905124.1"/>
</dbReference>
<comment type="caution">
    <text evidence="2">The sequence shown here is derived from an EMBL/GenBank/DDBJ whole genome shotgun (WGS) entry which is preliminary data.</text>
</comment>
<gene>
    <name evidence="2" type="ORF">QC763_0006050</name>
</gene>
<evidence type="ECO:0000256" key="1">
    <source>
        <dbReference type="SAM" id="MobiDB-lite"/>
    </source>
</evidence>
<dbReference type="Proteomes" id="UP001326199">
    <property type="component" value="Unassembled WGS sequence"/>
</dbReference>
<organism evidence="2 3">
    <name type="scientific">Podospora pseudopauciseta</name>
    <dbReference type="NCBI Taxonomy" id="2093780"/>
    <lineage>
        <taxon>Eukaryota</taxon>
        <taxon>Fungi</taxon>
        <taxon>Dikarya</taxon>
        <taxon>Ascomycota</taxon>
        <taxon>Pezizomycotina</taxon>
        <taxon>Sordariomycetes</taxon>
        <taxon>Sordariomycetidae</taxon>
        <taxon>Sordariales</taxon>
        <taxon>Podosporaceae</taxon>
        <taxon>Podospora</taxon>
    </lineage>
</organism>
<sequence>MFITGALYSTCKLNYRPSTHASDLRPNTVQMDNRAPKFGSKHNPPSGDQPTGARIQHLIKTKSPATGSRRAVANVLV</sequence>
<keyword evidence="3" id="KW-1185">Reference proteome</keyword>
<dbReference type="EMBL" id="JAFFHB010000001">
    <property type="protein sequence ID" value="KAK4672655.1"/>
    <property type="molecule type" value="Genomic_DNA"/>
</dbReference>
<feature type="region of interest" description="Disordered" evidence="1">
    <location>
        <begin position="18"/>
        <end position="51"/>
    </location>
</feature>
<evidence type="ECO:0000313" key="2">
    <source>
        <dbReference type="EMBL" id="KAK4672655.1"/>
    </source>
</evidence>
<reference evidence="2 3" key="1">
    <citation type="journal article" date="2023" name="bioRxiv">
        <title>High-quality genome assemblies of four members of thePodospora anserinaspecies complex.</title>
        <authorList>
            <person name="Ament-Velasquez S.L."/>
            <person name="Vogan A.A."/>
            <person name="Wallerman O."/>
            <person name="Hartmann F."/>
            <person name="Gautier V."/>
            <person name="Silar P."/>
            <person name="Giraud T."/>
            <person name="Johannesson H."/>
        </authorList>
    </citation>
    <scope>NUCLEOTIDE SEQUENCE [LARGE SCALE GENOMIC DNA]</scope>
    <source>
        <strain evidence="2 3">CBS 411.78</strain>
    </source>
</reference>
<accession>A0ABR0HX35</accession>
<evidence type="ECO:0000313" key="3">
    <source>
        <dbReference type="Proteomes" id="UP001326199"/>
    </source>
</evidence>
<name>A0ABR0HX35_9PEZI</name>
<dbReference type="GeneID" id="87925045"/>
<protein>
    <submittedName>
        <fullName evidence="2">Uncharacterized protein</fullName>
    </submittedName>
</protein>
<feature type="compositionally biased region" description="Polar residues" evidence="1">
    <location>
        <begin position="18"/>
        <end position="31"/>
    </location>
</feature>
<proteinExistence type="predicted"/>